<dbReference type="AlphaFoldDB" id="X1GYQ2"/>
<evidence type="ECO:0000313" key="1">
    <source>
        <dbReference type="EMBL" id="GAH38143.1"/>
    </source>
</evidence>
<accession>X1GYQ2</accession>
<feature type="non-terminal residue" evidence="1">
    <location>
        <position position="1"/>
    </location>
</feature>
<dbReference type="EMBL" id="BARU01010854">
    <property type="protein sequence ID" value="GAH38143.1"/>
    <property type="molecule type" value="Genomic_DNA"/>
</dbReference>
<comment type="caution">
    <text evidence="1">The sequence shown here is derived from an EMBL/GenBank/DDBJ whole genome shotgun (WGS) entry which is preliminary data.</text>
</comment>
<protein>
    <submittedName>
        <fullName evidence="1">Uncharacterized protein</fullName>
    </submittedName>
</protein>
<proteinExistence type="predicted"/>
<sequence>PQFFKLYTAKTQTHTGPTVCAIGSADTSINLTCGAKTFIAIAYDEVE</sequence>
<organism evidence="1">
    <name type="scientific">marine sediment metagenome</name>
    <dbReference type="NCBI Taxonomy" id="412755"/>
    <lineage>
        <taxon>unclassified sequences</taxon>
        <taxon>metagenomes</taxon>
        <taxon>ecological metagenomes</taxon>
    </lineage>
</organism>
<gene>
    <name evidence="1" type="ORF">S03H2_20570</name>
</gene>
<name>X1GYQ2_9ZZZZ</name>
<reference evidence="1" key="1">
    <citation type="journal article" date="2014" name="Front. Microbiol.">
        <title>High frequency of phylogenetically diverse reductive dehalogenase-homologous genes in deep subseafloor sedimentary metagenomes.</title>
        <authorList>
            <person name="Kawai M."/>
            <person name="Futagami T."/>
            <person name="Toyoda A."/>
            <person name="Takaki Y."/>
            <person name="Nishi S."/>
            <person name="Hori S."/>
            <person name="Arai W."/>
            <person name="Tsubouchi T."/>
            <person name="Morono Y."/>
            <person name="Uchiyama I."/>
            <person name="Ito T."/>
            <person name="Fujiyama A."/>
            <person name="Inagaki F."/>
            <person name="Takami H."/>
        </authorList>
    </citation>
    <scope>NUCLEOTIDE SEQUENCE</scope>
    <source>
        <strain evidence="1">Expedition CK06-06</strain>
    </source>
</reference>